<dbReference type="RefSeq" id="XP_028463819.1">
    <property type="nucleotide sequence ID" value="XM_028614505.1"/>
</dbReference>
<feature type="compositionally biased region" description="Polar residues" evidence="1">
    <location>
        <begin position="202"/>
        <end position="212"/>
    </location>
</feature>
<protein>
    <submittedName>
        <fullName evidence="2">Uncharacterized protein</fullName>
    </submittedName>
</protein>
<dbReference type="AlphaFoldDB" id="A0A3N2PNE9"/>
<evidence type="ECO:0000313" key="2">
    <source>
        <dbReference type="EMBL" id="ROT36013.1"/>
    </source>
</evidence>
<sequence>MDLANEMRRQEAGFIWNGPERKSLEDLPQWKSYGITLTEIKKQLGLQALGGGLDGLSLGYISVDAASSGQPFVHLAQELHSSSVESKGNPIRFYQALRSYATPYLTVAWPQSNSYPERGQSARSIVSKLALLFGIGWGDILKKTKRRHQSRTPIQRDPCGASTTCAAGPVISGLDPMGTRKIHKMAAQDYVQFHLSKVPYLTSPTAPSNPTVQRDRPPSNRPTTHDPLLSLLARLTCGLLCCGVRVDLTASASEYNVLPSNLEAPSTQRQALNLKLALQLLTSVVHSLPKLSAYHIRSLNPHG</sequence>
<dbReference type="GeneID" id="39582983"/>
<evidence type="ECO:0000256" key="1">
    <source>
        <dbReference type="SAM" id="MobiDB-lite"/>
    </source>
</evidence>
<gene>
    <name evidence="2" type="ORF">SODALDRAFT_362876</name>
</gene>
<dbReference type="Proteomes" id="UP000272025">
    <property type="component" value="Unassembled WGS sequence"/>
</dbReference>
<feature type="region of interest" description="Disordered" evidence="1">
    <location>
        <begin position="201"/>
        <end position="225"/>
    </location>
</feature>
<evidence type="ECO:0000313" key="3">
    <source>
        <dbReference type="Proteomes" id="UP000272025"/>
    </source>
</evidence>
<organism evidence="2 3">
    <name type="scientific">Sodiomyces alkalinus (strain CBS 110278 / VKM F-3762 / F11)</name>
    <name type="common">Alkaliphilic filamentous fungus</name>
    <dbReference type="NCBI Taxonomy" id="1314773"/>
    <lineage>
        <taxon>Eukaryota</taxon>
        <taxon>Fungi</taxon>
        <taxon>Dikarya</taxon>
        <taxon>Ascomycota</taxon>
        <taxon>Pezizomycotina</taxon>
        <taxon>Sordariomycetes</taxon>
        <taxon>Hypocreomycetidae</taxon>
        <taxon>Glomerellales</taxon>
        <taxon>Plectosphaerellaceae</taxon>
        <taxon>Sodiomyces</taxon>
    </lineage>
</organism>
<keyword evidence="3" id="KW-1185">Reference proteome</keyword>
<accession>A0A3N2PNE9</accession>
<proteinExistence type="predicted"/>
<name>A0A3N2PNE9_SODAK</name>
<dbReference type="EMBL" id="ML119060">
    <property type="protein sequence ID" value="ROT36013.1"/>
    <property type="molecule type" value="Genomic_DNA"/>
</dbReference>
<reference evidence="2 3" key="1">
    <citation type="journal article" date="2018" name="Mol. Ecol.">
        <title>The obligate alkalophilic soda-lake fungus Sodiomyces alkalinus has shifted to a protein diet.</title>
        <authorList>
            <person name="Grum-Grzhimaylo A.A."/>
            <person name="Falkoski D.L."/>
            <person name="van den Heuvel J."/>
            <person name="Valero-Jimenez C.A."/>
            <person name="Min B."/>
            <person name="Choi I.G."/>
            <person name="Lipzen A."/>
            <person name="Daum C.G."/>
            <person name="Aanen D.K."/>
            <person name="Tsang A."/>
            <person name="Henrissat B."/>
            <person name="Bilanenko E.N."/>
            <person name="de Vries R.P."/>
            <person name="van Kan J.A.L."/>
            <person name="Grigoriev I.V."/>
            <person name="Debets A.J.M."/>
        </authorList>
    </citation>
    <scope>NUCLEOTIDE SEQUENCE [LARGE SCALE GENOMIC DNA]</scope>
    <source>
        <strain evidence="2 3">F11</strain>
    </source>
</reference>